<dbReference type="EnsemblPlants" id="Solyc04g072590.2.1">
    <property type="protein sequence ID" value="Solyc04g072590.2.1"/>
    <property type="gene ID" value="Solyc04g072590.2"/>
</dbReference>
<dbReference type="InterPro" id="IPR001810">
    <property type="entry name" value="F-box_dom"/>
</dbReference>
<dbReference type="Gramene" id="Solyc04g072590.2.1">
    <property type="protein sequence ID" value="Solyc04g072590.2.1"/>
    <property type="gene ID" value="Solyc04g072590.2"/>
</dbReference>
<dbReference type="Gene3D" id="3.80.10.10">
    <property type="entry name" value="Ribonuclease Inhibitor"/>
    <property type="match status" value="1"/>
</dbReference>
<evidence type="ECO:0000259" key="1">
    <source>
        <dbReference type="PROSITE" id="PS50181"/>
    </source>
</evidence>
<dbReference type="PANTHER" id="PTHR31293:SF12">
    <property type="entry name" value="RNI-LIKE SUPERFAMILY PROTEIN"/>
    <property type="match status" value="1"/>
</dbReference>
<dbReference type="SUPFAM" id="SSF81383">
    <property type="entry name" value="F-box domain"/>
    <property type="match status" value="1"/>
</dbReference>
<dbReference type="SUPFAM" id="SSF52047">
    <property type="entry name" value="RNI-like"/>
    <property type="match status" value="1"/>
</dbReference>
<dbReference type="Pfam" id="PF24758">
    <property type="entry name" value="LRR_At5g56370"/>
    <property type="match status" value="1"/>
</dbReference>
<dbReference type="Proteomes" id="UP000004994">
    <property type="component" value="Chromosome 4"/>
</dbReference>
<protein>
    <recommendedName>
        <fullName evidence="1">F-box domain-containing protein</fullName>
    </recommendedName>
</protein>
<evidence type="ECO:0000313" key="3">
    <source>
        <dbReference type="Proteomes" id="UP000004994"/>
    </source>
</evidence>
<dbReference type="InterPro" id="IPR055411">
    <property type="entry name" value="LRR_FXL15/At3g58940/PEG3-like"/>
</dbReference>
<sequence length="322" mass="37836">MDLRPYKRVEETNKKMKRVEDQSRISKLPDSLLILILSLLPTKDAFTTSVLSKRWEHLWPSIDSFFFSCKDKSQRKNFISFVDYVLDHSTCSKIKNFHLNFTHLSKYEQRVGFVDDIVDFTISRWVPTNEVKNKNKLLFPISRWLGTVMRMTSLITLDLTCCILDKEVVIEWKSLKTLRLNDITLDDDGIVNILSGCPALEILEFLEFSGFRHMEISSSNLKRLKFENHLSYYNSDDLSLDIFTPHVQHLEISRYMYDLKCRLVNVSSLVSAKLTFQMNWTWFDQGPDEHQVIKILIEDYLQKLRNATELTFGTCSLIRCCF</sequence>
<keyword evidence="3" id="KW-1185">Reference proteome</keyword>
<dbReference type="Pfam" id="PF00646">
    <property type="entry name" value="F-box"/>
    <property type="match status" value="1"/>
</dbReference>
<proteinExistence type="predicted"/>
<reference evidence="2" key="2">
    <citation type="submission" date="2019-01" db="UniProtKB">
        <authorList>
            <consortium name="EnsemblPlants"/>
        </authorList>
    </citation>
    <scope>IDENTIFICATION</scope>
    <source>
        <strain evidence="2">cv. Heinz 1706</strain>
    </source>
</reference>
<accession>A0A3Q7G704</accession>
<reference evidence="2" key="1">
    <citation type="journal article" date="2012" name="Nature">
        <title>The tomato genome sequence provides insights into fleshy fruit evolution.</title>
        <authorList>
            <consortium name="Tomato Genome Consortium"/>
        </authorList>
    </citation>
    <scope>NUCLEOTIDE SEQUENCE [LARGE SCALE GENOMIC DNA]</scope>
    <source>
        <strain evidence="2">cv. Heinz 1706</strain>
    </source>
</reference>
<dbReference type="PROSITE" id="PS50181">
    <property type="entry name" value="FBOX"/>
    <property type="match status" value="1"/>
</dbReference>
<dbReference type="InParanoid" id="A0A3Q7G704"/>
<dbReference type="SMART" id="SM00256">
    <property type="entry name" value="FBOX"/>
    <property type="match status" value="1"/>
</dbReference>
<dbReference type="Gene3D" id="1.20.1280.50">
    <property type="match status" value="1"/>
</dbReference>
<dbReference type="PANTHER" id="PTHR31293">
    <property type="entry name" value="RNI-LIKE SUPERFAMILY PROTEIN"/>
    <property type="match status" value="1"/>
</dbReference>
<feature type="domain" description="F-box" evidence="1">
    <location>
        <begin position="22"/>
        <end position="69"/>
    </location>
</feature>
<dbReference type="AlphaFoldDB" id="A0A3Q7G704"/>
<evidence type="ECO:0000313" key="2">
    <source>
        <dbReference type="EnsemblPlants" id="Solyc04g072590.2.1"/>
    </source>
</evidence>
<organism evidence="2">
    <name type="scientific">Solanum lycopersicum</name>
    <name type="common">Tomato</name>
    <name type="synonym">Lycopersicon esculentum</name>
    <dbReference type="NCBI Taxonomy" id="4081"/>
    <lineage>
        <taxon>Eukaryota</taxon>
        <taxon>Viridiplantae</taxon>
        <taxon>Streptophyta</taxon>
        <taxon>Embryophyta</taxon>
        <taxon>Tracheophyta</taxon>
        <taxon>Spermatophyta</taxon>
        <taxon>Magnoliopsida</taxon>
        <taxon>eudicotyledons</taxon>
        <taxon>Gunneridae</taxon>
        <taxon>Pentapetalae</taxon>
        <taxon>asterids</taxon>
        <taxon>lamiids</taxon>
        <taxon>Solanales</taxon>
        <taxon>Solanaceae</taxon>
        <taxon>Solanoideae</taxon>
        <taxon>Solaneae</taxon>
        <taxon>Solanum</taxon>
        <taxon>Solanum subgen. Lycopersicon</taxon>
    </lineage>
</organism>
<dbReference type="InterPro" id="IPR055294">
    <property type="entry name" value="FBL60-like"/>
</dbReference>
<dbReference type="FunCoup" id="A0A3Q7G704">
    <property type="interactions" value="1736"/>
</dbReference>
<dbReference type="InterPro" id="IPR036047">
    <property type="entry name" value="F-box-like_dom_sf"/>
</dbReference>
<dbReference type="PaxDb" id="4081-Solyc04g072590.1.1"/>
<dbReference type="STRING" id="4081.A0A3Q7G704"/>
<dbReference type="OMA" id="RCLEIHE"/>
<dbReference type="InterPro" id="IPR032675">
    <property type="entry name" value="LRR_dom_sf"/>
</dbReference>
<name>A0A3Q7G704_SOLLC</name>